<dbReference type="Proteomes" id="UP000177905">
    <property type="component" value="Unassembled WGS sequence"/>
</dbReference>
<evidence type="ECO:0000259" key="7">
    <source>
        <dbReference type="Pfam" id="PF22692"/>
    </source>
</evidence>
<evidence type="ECO:0000256" key="4">
    <source>
        <dbReference type="RuleBase" id="RU362116"/>
    </source>
</evidence>
<keyword evidence="8" id="KW-0969">Cilium</keyword>
<evidence type="ECO:0000259" key="6">
    <source>
        <dbReference type="Pfam" id="PF06429"/>
    </source>
</evidence>
<reference evidence="8 9" key="1">
    <citation type="journal article" date="2016" name="Nat. Commun.">
        <title>Thousands of microbial genomes shed light on interconnected biogeochemical processes in an aquifer system.</title>
        <authorList>
            <person name="Anantharaman K."/>
            <person name="Brown C.T."/>
            <person name="Hug L.A."/>
            <person name="Sharon I."/>
            <person name="Castelle C.J."/>
            <person name="Probst A.J."/>
            <person name="Thomas B.C."/>
            <person name="Singh A."/>
            <person name="Wilkins M.J."/>
            <person name="Karaoz U."/>
            <person name="Brodie E.L."/>
            <person name="Williams K.H."/>
            <person name="Hubbard S.S."/>
            <person name="Banfield J.F."/>
        </authorList>
    </citation>
    <scope>NUCLEOTIDE SEQUENCE [LARGE SCALE GENOMIC DNA]</scope>
</reference>
<gene>
    <name evidence="8" type="ORF">A2290_04435</name>
</gene>
<keyword evidence="8" id="KW-0282">Flagellum</keyword>
<dbReference type="Pfam" id="PF06429">
    <property type="entry name" value="Flg_bbr_C"/>
    <property type="match status" value="1"/>
</dbReference>
<dbReference type="SUPFAM" id="SSF117143">
    <property type="entry name" value="Flagellar hook protein flgE"/>
    <property type="match status" value="1"/>
</dbReference>
<evidence type="ECO:0000256" key="1">
    <source>
        <dbReference type="ARBA" id="ARBA00009677"/>
    </source>
</evidence>
<proteinExistence type="inferred from homology"/>
<dbReference type="NCBIfam" id="TIGR02488">
    <property type="entry name" value="flgG_G_neg"/>
    <property type="match status" value="1"/>
</dbReference>
<dbReference type="PANTHER" id="PTHR30435:SF19">
    <property type="entry name" value="FLAGELLAR BASAL-BODY ROD PROTEIN FLGG"/>
    <property type="match status" value="1"/>
</dbReference>
<dbReference type="InterPro" id="IPR001444">
    <property type="entry name" value="Flag_bb_rod_N"/>
</dbReference>
<dbReference type="Pfam" id="PF00460">
    <property type="entry name" value="Flg_bb_rod"/>
    <property type="match status" value="1"/>
</dbReference>
<sequence>MFQPLYVAATGLSASEDELLEITNNLANAKTPGFKAGRTEMESLPYVQKSFKDMLAVQMAAYDNSSNVIPEFGTGVRVAATPKDFSQGTLEHTTNPLDVAIYGEGFLQVKMPDGSIGYTRAGHLRVDNEGNLVNADGHFLEPSIVIPQGTTSIVIRQDGVVFVSIDNAISQTEIGQLSLVKFSNPGGLRSLGQNLYAQTPSSGDPINGYPGDEGFGTITQYSVEASNVDVISEMMRMVMVQRVFETITKAVSGYEGMLTNLTRMKA</sequence>
<feature type="domain" description="Flagellar basal body rod protein N-terminal" evidence="5">
    <location>
        <begin position="5"/>
        <end position="35"/>
    </location>
</feature>
<name>A0A1F4S7B4_UNCSA</name>
<evidence type="ECO:0000256" key="3">
    <source>
        <dbReference type="NCBIfam" id="TIGR02488"/>
    </source>
</evidence>
<accession>A0A1F4S7B4</accession>
<feature type="domain" description="Flagellar basal-body/hook protein C-terminal" evidence="6">
    <location>
        <begin position="220"/>
        <end position="264"/>
    </location>
</feature>
<dbReference type="NCBIfam" id="TIGR03506">
    <property type="entry name" value="FlgEFG_subfam"/>
    <property type="match status" value="2"/>
</dbReference>
<organism evidence="8 9">
    <name type="scientific">candidate division WOR-1 bacterium RIFOXYB2_FULL_36_35</name>
    <dbReference type="NCBI Taxonomy" id="1802578"/>
    <lineage>
        <taxon>Bacteria</taxon>
        <taxon>Bacillati</taxon>
        <taxon>Saganbacteria</taxon>
    </lineage>
</organism>
<dbReference type="GO" id="GO:0009426">
    <property type="term" value="C:bacterial-type flagellum basal body, distal rod"/>
    <property type="evidence" value="ECO:0007669"/>
    <property type="project" value="UniProtKB-UniRule"/>
</dbReference>
<dbReference type="Pfam" id="PF22692">
    <property type="entry name" value="LlgE_F_G_D1"/>
    <property type="match status" value="1"/>
</dbReference>
<evidence type="ECO:0000313" key="8">
    <source>
        <dbReference type="EMBL" id="OGC16326.1"/>
    </source>
</evidence>
<dbReference type="EMBL" id="MEUA01000010">
    <property type="protein sequence ID" value="OGC16326.1"/>
    <property type="molecule type" value="Genomic_DNA"/>
</dbReference>
<evidence type="ECO:0000259" key="5">
    <source>
        <dbReference type="Pfam" id="PF00460"/>
    </source>
</evidence>
<keyword evidence="8" id="KW-0966">Cell projection</keyword>
<dbReference type="InterPro" id="IPR053967">
    <property type="entry name" value="LlgE_F_G-like_D1"/>
</dbReference>
<dbReference type="AlphaFoldDB" id="A0A1F4S7B4"/>
<protein>
    <recommendedName>
        <fullName evidence="2 3">Flagellar basal-body rod protein FlgG</fullName>
    </recommendedName>
</protein>
<dbReference type="InterPro" id="IPR010930">
    <property type="entry name" value="Flg_bb/hook_C_dom"/>
</dbReference>
<dbReference type="InterPro" id="IPR037925">
    <property type="entry name" value="FlgE/F/G-like"/>
</dbReference>
<dbReference type="PANTHER" id="PTHR30435">
    <property type="entry name" value="FLAGELLAR PROTEIN"/>
    <property type="match status" value="1"/>
</dbReference>
<keyword evidence="4" id="KW-0975">Bacterial flagellum</keyword>
<feature type="domain" description="Flagellar hook protein FlgE/F/G-like D1" evidence="7">
    <location>
        <begin position="100"/>
        <end position="163"/>
    </location>
</feature>
<dbReference type="InterPro" id="IPR012834">
    <property type="entry name" value="FlgG_G_neg"/>
</dbReference>
<evidence type="ECO:0000256" key="2">
    <source>
        <dbReference type="ARBA" id="ARBA00017948"/>
    </source>
</evidence>
<comment type="subcellular location">
    <subcellularLocation>
        <location evidence="4">Bacterial flagellum basal body</location>
    </subcellularLocation>
</comment>
<dbReference type="InterPro" id="IPR020013">
    <property type="entry name" value="Flagellar_FlgE/F/G"/>
</dbReference>
<evidence type="ECO:0000313" key="9">
    <source>
        <dbReference type="Proteomes" id="UP000177905"/>
    </source>
</evidence>
<comment type="caution">
    <text evidence="8">The sequence shown here is derived from an EMBL/GenBank/DDBJ whole genome shotgun (WGS) entry which is preliminary data.</text>
</comment>
<dbReference type="GO" id="GO:0071978">
    <property type="term" value="P:bacterial-type flagellum-dependent swarming motility"/>
    <property type="evidence" value="ECO:0007669"/>
    <property type="project" value="TreeGrafter"/>
</dbReference>
<comment type="similarity">
    <text evidence="1 4">Belongs to the flagella basal body rod proteins family.</text>
</comment>